<evidence type="ECO:0000256" key="3">
    <source>
        <dbReference type="ARBA" id="ARBA00022691"/>
    </source>
</evidence>
<feature type="region of interest" description="Disordered" evidence="8">
    <location>
        <begin position="18"/>
        <end position="46"/>
    </location>
</feature>
<comment type="caution">
    <text evidence="9">The sequence shown here is derived from an EMBL/GenBank/DDBJ whole genome shotgun (WGS) entry which is preliminary data.</text>
</comment>
<dbReference type="SFLD" id="SFLDS00029">
    <property type="entry name" value="Radical_SAM"/>
    <property type="match status" value="1"/>
</dbReference>
<evidence type="ECO:0000313" key="9">
    <source>
        <dbReference type="EMBL" id="KAK3695031.1"/>
    </source>
</evidence>
<accession>A0AAE0XKV1</accession>
<evidence type="ECO:0000256" key="2">
    <source>
        <dbReference type="ARBA" id="ARBA00022485"/>
    </source>
</evidence>
<feature type="region of interest" description="Disordered" evidence="8">
    <location>
        <begin position="85"/>
        <end position="114"/>
    </location>
</feature>
<dbReference type="SFLD" id="SFLDG01070">
    <property type="entry name" value="PLP-dependent"/>
    <property type="match status" value="1"/>
</dbReference>
<dbReference type="SUPFAM" id="SSF102114">
    <property type="entry name" value="Radical SAM enzymes"/>
    <property type="match status" value="1"/>
</dbReference>
<keyword evidence="6" id="KW-0408">Iron</keyword>
<evidence type="ECO:0000256" key="7">
    <source>
        <dbReference type="ARBA" id="ARBA00023014"/>
    </source>
</evidence>
<protein>
    <recommendedName>
        <fullName evidence="11">L-lysine 2,3-aminomutase</fullName>
    </recommendedName>
</protein>
<reference evidence="9" key="1">
    <citation type="journal article" date="2023" name="Mol. Phylogenet. Evol.">
        <title>Genome-scale phylogeny and comparative genomics of the fungal order Sordariales.</title>
        <authorList>
            <person name="Hensen N."/>
            <person name="Bonometti L."/>
            <person name="Westerberg I."/>
            <person name="Brannstrom I.O."/>
            <person name="Guillou S."/>
            <person name="Cros-Aarteil S."/>
            <person name="Calhoun S."/>
            <person name="Haridas S."/>
            <person name="Kuo A."/>
            <person name="Mondo S."/>
            <person name="Pangilinan J."/>
            <person name="Riley R."/>
            <person name="LaButti K."/>
            <person name="Andreopoulos B."/>
            <person name="Lipzen A."/>
            <person name="Chen C."/>
            <person name="Yan M."/>
            <person name="Daum C."/>
            <person name="Ng V."/>
            <person name="Clum A."/>
            <person name="Steindorff A."/>
            <person name="Ohm R.A."/>
            <person name="Martin F."/>
            <person name="Silar P."/>
            <person name="Natvig D.O."/>
            <person name="Lalanne C."/>
            <person name="Gautier V."/>
            <person name="Ament-Velasquez S.L."/>
            <person name="Kruys A."/>
            <person name="Hutchinson M.I."/>
            <person name="Powell A.J."/>
            <person name="Barry K."/>
            <person name="Miller A.N."/>
            <person name="Grigoriev I.V."/>
            <person name="Debuchy R."/>
            <person name="Gladieux P."/>
            <person name="Hiltunen Thoren M."/>
            <person name="Johannesson H."/>
        </authorList>
    </citation>
    <scope>NUCLEOTIDE SEQUENCE</scope>
    <source>
        <strain evidence="9">CBS 314.62</strain>
    </source>
</reference>
<dbReference type="GO" id="GO:0051539">
    <property type="term" value="F:4 iron, 4 sulfur cluster binding"/>
    <property type="evidence" value="ECO:0007669"/>
    <property type="project" value="UniProtKB-KW"/>
</dbReference>
<proteinExistence type="predicted"/>
<dbReference type="InterPro" id="IPR058240">
    <property type="entry name" value="rSAM_sf"/>
</dbReference>
<evidence type="ECO:0000256" key="5">
    <source>
        <dbReference type="ARBA" id="ARBA00022898"/>
    </source>
</evidence>
<organism evidence="9 10">
    <name type="scientific">Podospora appendiculata</name>
    <dbReference type="NCBI Taxonomy" id="314037"/>
    <lineage>
        <taxon>Eukaryota</taxon>
        <taxon>Fungi</taxon>
        <taxon>Dikarya</taxon>
        <taxon>Ascomycota</taxon>
        <taxon>Pezizomycotina</taxon>
        <taxon>Sordariomycetes</taxon>
        <taxon>Sordariomycetidae</taxon>
        <taxon>Sordariales</taxon>
        <taxon>Podosporaceae</taxon>
        <taxon>Podospora</taxon>
    </lineage>
</organism>
<evidence type="ECO:0000256" key="8">
    <source>
        <dbReference type="SAM" id="MobiDB-lite"/>
    </source>
</evidence>
<evidence type="ECO:0000313" key="10">
    <source>
        <dbReference type="Proteomes" id="UP001270362"/>
    </source>
</evidence>
<evidence type="ECO:0000256" key="6">
    <source>
        <dbReference type="ARBA" id="ARBA00023004"/>
    </source>
</evidence>
<evidence type="ECO:0008006" key="11">
    <source>
        <dbReference type="Google" id="ProtNLM"/>
    </source>
</evidence>
<comment type="cofactor">
    <cofactor evidence="1">
        <name>pyridoxal 5'-phosphate</name>
        <dbReference type="ChEBI" id="CHEBI:597326"/>
    </cofactor>
</comment>
<dbReference type="NCBIfam" id="TIGR00238">
    <property type="entry name" value="KamA family radical SAM protein"/>
    <property type="match status" value="1"/>
</dbReference>
<dbReference type="InterPro" id="IPR003739">
    <property type="entry name" value="Lys_aminomutase/Glu_NH3_mut"/>
</dbReference>
<dbReference type="GO" id="GO:0003824">
    <property type="term" value="F:catalytic activity"/>
    <property type="evidence" value="ECO:0007669"/>
    <property type="project" value="InterPro"/>
</dbReference>
<dbReference type="PANTHER" id="PTHR30538:SF0">
    <property type="entry name" value="L-LYSINE 2,3-AMINOMUTASE AQ_1632-RELATED"/>
    <property type="match status" value="1"/>
</dbReference>
<dbReference type="GO" id="GO:0046872">
    <property type="term" value="F:metal ion binding"/>
    <property type="evidence" value="ECO:0007669"/>
    <property type="project" value="UniProtKB-KW"/>
</dbReference>
<sequence>MLPMMMMMIARSRRSFSGLPTAAPKRVGSRAAGSVPRLQAQASGVGPTLAEAVDENNTNNNAESIPPLKLESVTIRAQKPFCAPALEQSSQPRQPYATVGDSADMSPPATPSIPRERDEFWRKVPVWENVSAADFLSYRWSVANTVQGAAKLLKFLQAVVPEHVPLDKAGTRTQTREEFIKDVLDGMTAATMAIRMTPYILSRVNWADPRHDPVIRQFLPMKSLMLPDHPKLALDSLHETADSPVKGLVHRYPDKALFLPTSVCPTYCMFCTRSYAVGADTDSVTKASLKPTRKRWEEAFAYIESQPQLQDIVVSGGDAYYLQPEQLTLIGERLIAMPNIRRFRFASKGLAVAPSRVLDESDGWMKALISISDKAKRAGKAMAWHTHFNHPNEISWVSADASQKLFEAGVMVRNQAVLLRGVNDDYETMAELVRKLADNNIFPYYVYQCDMVEKIEHLRTPLQTILDLEAKMRGSIAGFMMPSFVVDLPGGGGKRLACSFRSYDRTSGISTYMAPAVVGRDKENKIYEYYDPIGLTRAASIGQQDAGQDPVSKPPVQAFESSF</sequence>
<gene>
    <name evidence="9" type="ORF">B0T22DRAFT_90559</name>
</gene>
<dbReference type="AlphaFoldDB" id="A0AAE0XKV1"/>
<keyword evidence="2" id="KW-0004">4Fe-4S</keyword>
<evidence type="ECO:0000256" key="1">
    <source>
        <dbReference type="ARBA" id="ARBA00001933"/>
    </source>
</evidence>
<dbReference type="Proteomes" id="UP001270362">
    <property type="component" value="Unassembled WGS sequence"/>
</dbReference>
<dbReference type="InterPro" id="IPR013785">
    <property type="entry name" value="Aldolase_TIM"/>
</dbReference>
<dbReference type="PANTHER" id="PTHR30538">
    <property type="entry name" value="LYSINE 2,3-AMINOMUTASE-RELATED"/>
    <property type="match status" value="1"/>
</dbReference>
<evidence type="ECO:0000256" key="4">
    <source>
        <dbReference type="ARBA" id="ARBA00022723"/>
    </source>
</evidence>
<name>A0AAE0XKV1_9PEZI</name>
<feature type="region of interest" description="Disordered" evidence="8">
    <location>
        <begin position="544"/>
        <end position="563"/>
    </location>
</feature>
<dbReference type="InterPro" id="IPR007197">
    <property type="entry name" value="rSAM"/>
</dbReference>
<dbReference type="Gene3D" id="3.20.20.70">
    <property type="entry name" value="Aldolase class I"/>
    <property type="match status" value="1"/>
</dbReference>
<keyword evidence="7" id="KW-0411">Iron-sulfur</keyword>
<keyword evidence="10" id="KW-1185">Reference proteome</keyword>
<keyword evidence="4" id="KW-0479">Metal-binding</keyword>
<keyword evidence="5" id="KW-0663">Pyridoxal phosphate</keyword>
<keyword evidence="3" id="KW-0949">S-adenosyl-L-methionine</keyword>
<dbReference type="EMBL" id="JAULSO010000001">
    <property type="protein sequence ID" value="KAK3695031.1"/>
    <property type="molecule type" value="Genomic_DNA"/>
</dbReference>
<reference evidence="9" key="2">
    <citation type="submission" date="2023-06" db="EMBL/GenBank/DDBJ databases">
        <authorList>
            <consortium name="Lawrence Berkeley National Laboratory"/>
            <person name="Haridas S."/>
            <person name="Hensen N."/>
            <person name="Bonometti L."/>
            <person name="Westerberg I."/>
            <person name="Brannstrom I.O."/>
            <person name="Guillou S."/>
            <person name="Cros-Aarteil S."/>
            <person name="Calhoun S."/>
            <person name="Kuo A."/>
            <person name="Mondo S."/>
            <person name="Pangilinan J."/>
            <person name="Riley R."/>
            <person name="Labutti K."/>
            <person name="Andreopoulos B."/>
            <person name="Lipzen A."/>
            <person name="Chen C."/>
            <person name="Yanf M."/>
            <person name="Daum C."/>
            <person name="Ng V."/>
            <person name="Clum A."/>
            <person name="Steindorff A."/>
            <person name="Ohm R."/>
            <person name="Martin F."/>
            <person name="Silar P."/>
            <person name="Natvig D."/>
            <person name="Lalanne C."/>
            <person name="Gautier V."/>
            <person name="Ament-Velasquez S.L."/>
            <person name="Kruys A."/>
            <person name="Hutchinson M.I."/>
            <person name="Powell A.J."/>
            <person name="Barry K."/>
            <person name="Miller A.N."/>
            <person name="Grigoriev I.V."/>
            <person name="Debuchy R."/>
            <person name="Gladieux P."/>
            <person name="Thoren M.H."/>
            <person name="Johannesson H."/>
        </authorList>
    </citation>
    <scope>NUCLEOTIDE SEQUENCE</scope>
    <source>
        <strain evidence="9">CBS 314.62</strain>
    </source>
</reference>